<dbReference type="Pfam" id="PF05534">
    <property type="entry name" value="HicB"/>
    <property type="match status" value="1"/>
</dbReference>
<accession>A0A450TCG8</accession>
<organism evidence="1">
    <name type="scientific">Candidatus Kentrum sp. FW</name>
    <dbReference type="NCBI Taxonomy" id="2126338"/>
    <lineage>
        <taxon>Bacteria</taxon>
        <taxon>Pseudomonadati</taxon>
        <taxon>Pseudomonadota</taxon>
        <taxon>Gammaproteobacteria</taxon>
        <taxon>Candidatus Kentrum</taxon>
    </lineage>
</organism>
<protein>
    <submittedName>
        <fullName evidence="1">Predicted nuclease of the RNAse H fold, HicB family</fullName>
    </submittedName>
</protein>
<dbReference type="SUPFAM" id="SSF47598">
    <property type="entry name" value="Ribbon-helix-helix"/>
    <property type="match status" value="1"/>
</dbReference>
<dbReference type="InterPro" id="IPR010985">
    <property type="entry name" value="Ribbon_hlx_hlx"/>
</dbReference>
<evidence type="ECO:0000313" key="1">
    <source>
        <dbReference type="EMBL" id="VFJ64542.1"/>
    </source>
</evidence>
<sequence>MNSMKYNGYVARIEYDEEDRIFVGHLAGIRDIVGFHGTTVDELEKAFHESVDSYVAISEETGRPAQSPYSGKLMLQIPPDTHAAVAIAAEVHGKSIDQWASDVLSGAARQGIATNG</sequence>
<dbReference type="InterPro" id="IPR035069">
    <property type="entry name" value="TTHA1013/TTHA0281-like"/>
</dbReference>
<reference evidence="1" key="1">
    <citation type="submission" date="2019-02" db="EMBL/GenBank/DDBJ databases">
        <authorList>
            <person name="Gruber-Vodicka R. H."/>
            <person name="Seah K. B. B."/>
        </authorList>
    </citation>
    <scope>NUCLEOTIDE SEQUENCE</scope>
    <source>
        <strain evidence="1">BECK_BZ15</strain>
    </source>
</reference>
<dbReference type="GO" id="GO:0006355">
    <property type="term" value="P:regulation of DNA-templated transcription"/>
    <property type="evidence" value="ECO:0007669"/>
    <property type="project" value="InterPro"/>
</dbReference>
<dbReference type="InterPro" id="IPR008651">
    <property type="entry name" value="Uncharacterised_HicB"/>
</dbReference>
<dbReference type="SUPFAM" id="SSF143100">
    <property type="entry name" value="TTHA1013/TTHA0281-like"/>
    <property type="match status" value="1"/>
</dbReference>
<name>A0A450TCG8_9GAMM</name>
<proteinExistence type="predicted"/>
<dbReference type="EMBL" id="CAADEW010000174">
    <property type="protein sequence ID" value="VFJ64542.1"/>
    <property type="molecule type" value="Genomic_DNA"/>
</dbReference>
<dbReference type="AlphaFoldDB" id="A0A450TCG8"/>
<gene>
    <name evidence="1" type="ORF">BECKFW1821A_GA0114235_11744</name>
</gene>